<protein>
    <recommendedName>
        <fullName evidence="6">Translation initiation factor eIF2B subunit beta</fullName>
    </recommendedName>
    <alternativeName>
        <fullName evidence="7">eIF2B GDP-GTP exchange factor subunit beta</fullName>
    </alternativeName>
</protein>
<evidence type="ECO:0000256" key="5">
    <source>
        <dbReference type="ARBA" id="ARBA00022917"/>
    </source>
</evidence>
<comment type="subunit">
    <text evidence="8">Component of the translation initiation factor 2B (eIF2B) complex which is a heterodecamer of two sets of five different subunits: alpha, beta, gamma, delta and epsilon. Subunits alpha, beta and delta comprise a regulatory subcomplex and subunits epsilon and gamma comprise a catalytic subcomplex. Within the complex, the hexameric regulatory complex resides at the center, with the two heterodimeric catalytic subcomplexes bound on opposite sides.</text>
</comment>
<dbReference type="PANTHER" id="PTHR45859">
    <property type="entry name" value="TRANSLATION INITIATION FACTOR EIF-2B SUBUNIT BETA"/>
    <property type="match status" value="1"/>
</dbReference>
<gene>
    <name evidence="11" type="ORF">BLNAU_133</name>
</gene>
<sequence length="396" mass="42702">MSGEETTEKQSSAIIAFLQTIQEGSGSLHIAQSTLSLCQTIISTTKGLGKEGVLASLGSVKELIRDNRPTDFVINNMILYSMKVVREHGSKTKKGMGVKKCLDMIQGFSQQISDYYTNIISQAPQYINNSSVVMTHGYSRMVFQFLTGLPKTHTFTVIVAAAAPTFQGHRMAADLSKAGIHTILVSDAAVPAMISKVTSIVVGVSAVTADGGIIGDPGISTLALAAKERSLPFLALSGLYKFTPFYTSQQNFNELLDPSTVISPHTLVQCGDPLIINPKFDYVRPSHISLIVSNVENDAVAPINVYQHIKQLYSEEDYTNHSHIQQNITAYLYPAASPSPSQLSQAQPVLPKNLPPHSFEILNSLQPGGMLLPAITSTTASHPPFDEADSPSKEPS</sequence>
<dbReference type="GO" id="GO:0003743">
    <property type="term" value="F:translation initiation factor activity"/>
    <property type="evidence" value="ECO:0007669"/>
    <property type="project" value="UniProtKB-KW"/>
</dbReference>
<evidence type="ECO:0000256" key="7">
    <source>
        <dbReference type="ARBA" id="ARBA00044228"/>
    </source>
</evidence>
<evidence type="ECO:0000256" key="2">
    <source>
        <dbReference type="ARBA" id="ARBA00007251"/>
    </source>
</evidence>
<evidence type="ECO:0000256" key="3">
    <source>
        <dbReference type="ARBA" id="ARBA00022490"/>
    </source>
</evidence>
<evidence type="ECO:0000256" key="6">
    <source>
        <dbReference type="ARBA" id="ARBA00044122"/>
    </source>
</evidence>
<evidence type="ECO:0000313" key="12">
    <source>
        <dbReference type="Proteomes" id="UP001281761"/>
    </source>
</evidence>
<comment type="subcellular location">
    <subcellularLocation>
        <location evidence="1">Cytoplasm</location>
        <location evidence="1">Cytosol</location>
    </subcellularLocation>
</comment>
<evidence type="ECO:0000256" key="10">
    <source>
        <dbReference type="SAM" id="MobiDB-lite"/>
    </source>
</evidence>
<keyword evidence="3" id="KW-0963">Cytoplasm</keyword>
<comment type="caution">
    <text evidence="11">The sequence shown here is derived from an EMBL/GenBank/DDBJ whole genome shotgun (WGS) entry which is preliminary data.</text>
</comment>
<evidence type="ECO:0000256" key="1">
    <source>
        <dbReference type="ARBA" id="ARBA00004514"/>
    </source>
</evidence>
<comment type="similarity">
    <text evidence="2 9">Belongs to the eIF-2B alpha/beta/delta subunits family.</text>
</comment>
<dbReference type="Gene3D" id="3.40.50.10470">
    <property type="entry name" value="Translation initiation factor eif-2b, domain 2"/>
    <property type="match status" value="1"/>
</dbReference>
<dbReference type="Pfam" id="PF01008">
    <property type="entry name" value="IF-2B"/>
    <property type="match status" value="1"/>
</dbReference>
<dbReference type="InterPro" id="IPR051855">
    <property type="entry name" value="eIF2B_beta_subunit"/>
</dbReference>
<evidence type="ECO:0000256" key="4">
    <source>
        <dbReference type="ARBA" id="ARBA00022540"/>
    </source>
</evidence>
<dbReference type="PANTHER" id="PTHR45859:SF1">
    <property type="entry name" value="TRANSLATION INITIATION FACTOR EIF-2B SUBUNIT BETA"/>
    <property type="match status" value="1"/>
</dbReference>
<keyword evidence="5" id="KW-0648">Protein biosynthesis</keyword>
<dbReference type="InterPro" id="IPR000649">
    <property type="entry name" value="IF-2B-related"/>
</dbReference>
<keyword evidence="4 11" id="KW-0396">Initiation factor</keyword>
<proteinExistence type="inferred from homology"/>
<dbReference type="InterPro" id="IPR037171">
    <property type="entry name" value="NagB/RpiA_transferase-like"/>
</dbReference>
<name>A0ABQ9YM42_9EUKA</name>
<evidence type="ECO:0000313" key="11">
    <source>
        <dbReference type="EMBL" id="KAK2964833.1"/>
    </source>
</evidence>
<dbReference type="EMBL" id="JARBJD010000001">
    <property type="protein sequence ID" value="KAK2964833.1"/>
    <property type="molecule type" value="Genomic_DNA"/>
</dbReference>
<feature type="region of interest" description="Disordered" evidence="10">
    <location>
        <begin position="375"/>
        <end position="396"/>
    </location>
</feature>
<dbReference type="Proteomes" id="UP001281761">
    <property type="component" value="Unassembled WGS sequence"/>
</dbReference>
<dbReference type="SUPFAM" id="SSF100950">
    <property type="entry name" value="NagB/RpiA/CoA transferase-like"/>
    <property type="match status" value="1"/>
</dbReference>
<dbReference type="InterPro" id="IPR042529">
    <property type="entry name" value="IF_2B-like_C"/>
</dbReference>
<evidence type="ECO:0000256" key="8">
    <source>
        <dbReference type="ARBA" id="ARBA00046432"/>
    </source>
</evidence>
<keyword evidence="12" id="KW-1185">Reference proteome</keyword>
<reference evidence="11 12" key="1">
    <citation type="journal article" date="2022" name="bioRxiv">
        <title>Genomics of Preaxostyla Flagellates Illuminates Evolutionary Transitions and the Path Towards Mitochondrial Loss.</title>
        <authorList>
            <person name="Novak L.V.F."/>
            <person name="Treitli S.C."/>
            <person name="Pyrih J."/>
            <person name="Halakuc P."/>
            <person name="Pipaliya S.V."/>
            <person name="Vacek V."/>
            <person name="Brzon O."/>
            <person name="Soukal P."/>
            <person name="Eme L."/>
            <person name="Dacks J.B."/>
            <person name="Karnkowska A."/>
            <person name="Elias M."/>
            <person name="Hampl V."/>
        </authorList>
    </citation>
    <scope>NUCLEOTIDE SEQUENCE [LARGE SCALE GENOMIC DNA]</scope>
    <source>
        <strain evidence="11">NAU3</strain>
        <tissue evidence="11">Gut</tissue>
    </source>
</reference>
<accession>A0ABQ9YM42</accession>
<organism evidence="11 12">
    <name type="scientific">Blattamonas nauphoetae</name>
    <dbReference type="NCBI Taxonomy" id="2049346"/>
    <lineage>
        <taxon>Eukaryota</taxon>
        <taxon>Metamonada</taxon>
        <taxon>Preaxostyla</taxon>
        <taxon>Oxymonadida</taxon>
        <taxon>Blattamonas</taxon>
    </lineage>
</organism>
<evidence type="ECO:0000256" key="9">
    <source>
        <dbReference type="RuleBase" id="RU003814"/>
    </source>
</evidence>